<dbReference type="EMBL" id="MTCZ01000041">
    <property type="protein sequence ID" value="OWP84356.1"/>
    <property type="molecule type" value="Genomic_DNA"/>
</dbReference>
<dbReference type="CDD" id="cd22641">
    <property type="entry name" value="C24-like"/>
    <property type="match status" value="1"/>
</dbReference>
<reference evidence="1 2" key="1">
    <citation type="journal article" date="2017" name="Infect. Genet. Evol.">
        <title>Comparative genome analysis of fish pathogen Flavobacterium columnare reveals extensive sequence diversity within the species.</title>
        <authorList>
            <person name="Kayansamruaj P."/>
            <person name="Dong H.T."/>
            <person name="Hirono I."/>
            <person name="Kondo H."/>
            <person name="Senapin S."/>
            <person name="Rodkhum C."/>
        </authorList>
    </citation>
    <scope>NUCLEOTIDE SEQUENCE [LARGE SCALE GENOMIC DNA]</scope>
    <source>
        <strain evidence="1 2">1215</strain>
    </source>
</reference>
<protein>
    <submittedName>
        <fullName evidence="1">Uncharacterized protein</fullName>
    </submittedName>
</protein>
<evidence type="ECO:0000313" key="2">
    <source>
        <dbReference type="Proteomes" id="UP000197768"/>
    </source>
</evidence>
<feature type="non-terminal residue" evidence="1">
    <location>
        <position position="126"/>
    </location>
</feature>
<dbReference type="AlphaFoldDB" id="A0A2D0AIL1"/>
<gene>
    <name evidence="1" type="ORF">BWK59_05900</name>
</gene>
<comment type="caution">
    <text evidence="1">The sequence shown here is derived from an EMBL/GenBank/DDBJ whole genome shotgun (WGS) entry which is preliminary data.</text>
</comment>
<organism evidence="1 2">
    <name type="scientific">Flavobacterium davisii</name>
    <dbReference type="NCBI Taxonomy" id="2906077"/>
    <lineage>
        <taxon>Bacteria</taxon>
        <taxon>Pseudomonadati</taxon>
        <taxon>Bacteroidota</taxon>
        <taxon>Flavobacteriia</taxon>
        <taxon>Flavobacteriales</taxon>
        <taxon>Flavobacteriaceae</taxon>
        <taxon>Flavobacterium</taxon>
    </lineage>
</organism>
<evidence type="ECO:0000313" key="1">
    <source>
        <dbReference type="EMBL" id="OWP84356.1"/>
    </source>
</evidence>
<name>A0A2D0AIL1_9FLAO</name>
<dbReference type="Proteomes" id="UP000197768">
    <property type="component" value="Unassembled WGS sequence"/>
</dbReference>
<proteinExistence type="predicted"/>
<sequence length="126" mass="13984">MNYQNFNKNGGFPIKTQTLNDMQTSWQLLNGLGEIAGNFSIIIGCEENNGAVSDGLVYINGEVIDFVGGVKGNTVIIVETAHKREFKDGTNKDVLFVRKAMFGIGNTTYNWSDFKRPKSTIQLTKE</sequence>
<accession>A0A2D0AIL1</accession>